<organism evidence="1 2">
    <name type="scientific">Parascaris univalens</name>
    <name type="common">Nematode worm</name>
    <dbReference type="NCBI Taxonomy" id="6257"/>
    <lineage>
        <taxon>Eukaryota</taxon>
        <taxon>Metazoa</taxon>
        <taxon>Ecdysozoa</taxon>
        <taxon>Nematoda</taxon>
        <taxon>Chromadorea</taxon>
        <taxon>Rhabditida</taxon>
        <taxon>Spirurina</taxon>
        <taxon>Ascaridomorpha</taxon>
        <taxon>Ascaridoidea</taxon>
        <taxon>Ascarididae</taxon>
        <taxon>Parascaris</taxon>
    </lineage>
</organism>
<accession>A0A915A8X7</accession>
<keyword evidence="1" id="KW-1185">Reference proteome</keyword>
<evidence type="ECO:0000313" key="2">
    <source>
        <dbReference type="WBParaSite" id="PgR003_g079_t01"/>
    </source>
</evidence>
<dbReference type="Proteomes" id="UP000887569">
    <property type="component" value="Unplaced"/>
</dbReference>
<dbReference type="AlphaFoldDB" id="A0A915A8X7"/>
<name>A0A915A8X7_PARUN</name>
<dbReference type="WBParaSite" id="PgR003_g079_t01">
    <property type="protein sequence ID" value="PgR003_g079_t01"/>
    <property type="gene ID" value="PgR003_g079"/>
</dbReference>
<sequence length="126" mass="14692">MQPRYQKYNKALRERQQSLGDRINEVEKSFIDFIFTNRLFDVFNKLNVPFVYDSMFEKCFTDVIDQNLLKGRDYCPTSTECDLPYIYGVECTIAQTSFSYNLVQNMRVYVAGASGFKNVTNGCFHA</sequence>
<evidence type="ECO:0000313" key="1">
    <source>
        <dbReference type="Proteomes" id="UP000887569"/>
    </source>
</evidence>
<protein>
    <submittedName>
        <fullName evidence="2">Uncharacterized protein</fullName>
    </submittedName>
</protein>
<reference evidence="2" key="1">
    <citation type="submission" date="2022-11" db="UniProtKB">
        <authorList>
            <consortium name="WormBaseParasite"/>
        </authorList>
    </citation>
    <scope>IDENTIFICATION</scope>
</reference>
<proteinExistence type="predicted"/>